<comment type="caution">
    <text evidence="1">The sequence shown here is derived from an EMBL/GenBank/DDBJ whole genome shotgun (WGS) entry which is preliminary data.</text>
</comment>
<reference evidence="1 2" key="1">
    <citation type="submission" date="2018-03" db="EMBL/GenBank/DDBJ databases">
        <title>Genomic Encyclopedia of Archaeal and Bacterial Type Strains, Phase II (KMG-II): from individual species to whole genera.</title>
        <authorList>
            <person name="Goeker M."/>
        </authorList>
    </citation>
    <scope>NUCLEOTIDE SEQUENCE [LARGE SCALE GENOMIC DNA]</scope>
    <source>
        <strain evidence="1 2">DSM 25328</strain>
    </source>
</reference>
<sequence>MTDVPPPEHSAATDRYHRILAVLRRRGLMIYGGIHPERVPVPGVANGTLLLIGTASTFWDKFCAAPEGTDTSPDPIDRYSTRVLTALAEQLQAITVYFPFGEPPYAPFVAWALASGRAFTSPSQMLVHDEVGMLISYRGALHFDEIFALPTPRHTRSPCETCVARPCLATCPAHALVDAGPYKLAACHDHLDTPQGAECMASGCIARRACPLSAGAGRPTAQNTHHMRYFHRP</sequence>
<dbReference type="OrthoDB" id="8279740at2"/>
<evidence type="ECO:0000313" key="2">
    <source>
        <dbReference type="Proteomes" id="UP000237718"/>
    </source>
</evidence>
<dbReference type="EMBL" id="PVUF01000017">
    <property type="protein sequence ID" value="PRZ45152.1"/>
    <property type="molecule type" value="Genomic_DNA"/>
</dbReference>
<evidence type="ECO:0000313" key="1">
    <source>
        <dbReference type="EMBL" id="PRZ45152.1"/>
    </source>
</evidence>
<protein>
    <recommendedName>
        <fullName evidence="3">4Fe-4S ferredoxin-type domain-containing protein</fullName>
    </recommendedName>
</protein>
<dbReference type="Proteomes" id="UP000237718">
    <property type="component" value="Unassembled WGS sequence"/>
</dbReference>
<evidence type="ECO:0008006" key="3">
    <source>
        <dbReference type="Google" id="ProtNLM"/>
    </source>
</evidence>
<accession>A0A2T1A970</accession>
<dbReference type="RefSeq" id="WP_106165196.1">
    <property type="nucleotide sequence ID" value="NZ_PVUF01000017.1"/>
</dbReference>
<name>A0A2T1A970_TRISK</name>
<proteinExistence type="predicted"/>
<organism evidence="1 2">
    <name type="scientific">Tritonibacter scottomollicae</name>
    <name type="common">Epibacterium scottomollicae</name>
    <dbReference type="NCBI Taxonomy" id="483013"/>
    <lineage>
        <taxon>Bacteria</taxon>
        <taxon>Pseudomonadati</taxon>
        <taxon>Pseudomonadota</taxon>
        <taxon>Alphaproteobacteria</taxon>
        <taxon>Rhodobacterales</taxon>
        <taxon>Paracoccaceae</taxon>
        <taxon>Tritonibacter</taxon>
    </lineage>
</organism>
<gene>
    <name evidence="1" type="ORF">CLV89_11734</name>
</gene>
<dbReference type="AlphaFoldDB" id="A0A2T1A970"/>